<gene>
    <name evidence="1" type="ORF">IYQ_16083</name>
</gene>
<dbReference type="Proteomes" id="UP000006428">
    <property type="component" value="Unassembled WGS sequence"/>
</dbReference>
<dbReference type="EMBL" id="AGVO01000058">
    <property type="protein sequence ID" value="EHI51579.1"/>
    <property type="molecule type" value="Genomic_DNA"/>
</dbReference>
<organism evidence="1 2">
    <name type="scientific">Aeromonas salmonicida subsp. salmonicida 01-B526</name>
    <dbReference type="NCBI Taxonomy" id="1076135"/>
    <lineage>
        <taxon>Bacteria</taxon>
        <taxon>Pseudomonadati</taxon>
        <taxon>Pseudomonadota</taxon>
        <taxon>Gammaproteobacteria</taxon>
        <taxon>Aeromonadales</taxon>
        <taxon>Aeromonadaceae</taxon>
        <taxon>Aeromonas</taxon>
    </lineage>
</organism>
<name>A0ABP2MXY8_AERSS</name>
<keyword evidence="2" id="KW-1185">Reference proteome</keyword>
<protein>
    <submittedName>
        <fullName evidence="1">Uncharacterized protein</fullName>
    </submittedName>
</protein>
<reference evidence="1 2" key="1">
    <citation type="journal article" date="2012" name="Front. Microbiol.">
        <title>Draft Genome Sequence of the Virulent Strain 01-B526 of the Fish Pathogen Aeromonas salmonicida.</title>
        <authorList>
            <person name="Charette S.J."/>
            <person name="Brochu F."/>
            <person name="Boyle B."/>
            <person name="Filion G."/>
            <person name="Tanaka K.H."/>
            <person name="Derome N."/>
        </authorList>
    </citation>
    <scope>NUCLEOTIDE SEQUENCE [LARGE SCALE GENOMIC DNA]</scope>
    <source>
        <strain evidence="1 2">01-B526</strain>
    </source>
</reference>
<comment type="caution">
    <text evidence="1">The sequence shown here is derived from an EMBL/GenBank/DDBJ whole genome shotgun (WGS) entry which is preliminary data.</text>
</comment>
<evidence type="ECO:0000313" key="1">
    <source>
        <dbReference type="EMBL" id="EHI51579.1"/>
    </source>
</evidence>
<evidence type="ECO:0000313" key="2">
    <source>
        <dbReference type="Proteomes" id="UP000006428"/>
    </source>
</evidence>
<accession>A0ABP2MXY8</accession>
<proteinExistence type="predicted"/>
<sequence length="36" mass="4002">MGPVGPIFMVGVQVWPWNIWPGQDSGPDMGWLLYGL</sequence>